<dbReference type="EMBL" id="JANJYI010000007">
    <property type="protein sequence ID" value="KAK2641325.1"/>
    <property type="molecule type" value="Genomic_DNA"/>
</dbReference>
<accession>A0AAD9WT22</accession>
<dbReference type="PANTHER" id="PTHR47481">
    <property type="match status" value="1"/>
</dbReference>
<proteinExistence type="predicted"/>
<comment type="caution">
    <text evidence="1">The sequence shown here is derived from an EMBL/GenBank/DDBJ whole genome shotgun (WGS) entry which is preliminary data.</text>
</comment>
<dbReference type="Proteomes" id="UP001280121">
    <property type="component" value="Unassembled WGS sequence"/>
</dbReference>
<keyword evidence="2" id="KW-1185">Reference proteome</keyword>
<gene>
    <name evidence="1" type="ORF">Ddye_023088</name>
</gene>
<evidence type="ECO:0000313" key="1">
    <source>
        <dbReference type="EMBL" id="KAK2641325.1"/>
    </source>
</evidence>
<reference evidence="1" key="1">
    <citation type="journal article" date="2023" name="Plant J.">
        <title>Genome sequences and population genomics provide insights into the demographic history, inbreeding, and mutation load of two 'living fossil' tree species of Dipteronia.</title>
        <authorList>
            <person name="Feng Y."/>
            <person name="Comes H.P."/>
            <person name="Chen J."/>
            <person name="Zhu S."/>
            <person name="Lu R."/>
            <person name="Zhang X."/>
            <person name="Li P."/>
            <person name="Qiu J."/>
            <person name="Olsen K.M."/>
            <person name="Qiu Y."/>
        </authorList>
    </citation>
    <scope>NUCLEOTIDE SEQUENCE</scope>
    <source>
        <strain evidence="1">KIB01</strain>
    </source>
</reference>
<dbReference type="AlphaFoldDB" id="A0AAD9WT22"/>
<name>A0AAD9WT22_9ROSI</name>
<dbReference type="PANTHER" id="PTHR47481:SF22">
    <property type="entry name" value="RETROTRANSPOSON GAG DOMAIN-CONTAINING PROTEIN"/>
    <property type="match status" value="1"/>
</dbReference>
<organism evidence="1 2">
    <name type="scientific">Dipteronia dyeriana</name>
    <dbReference type="NCBI Taxonomy" id="168575"/>
    <lineage>
        <taxon>Eukaryota</taxon>
        <taxon>Viridiplantae</taxon>
        <taxon>Streptophyta</taxon>
        <taxon>Embryophyta</taxon>
        <taxon>Tracheophyta</taxon>
        <taxon>Spermatophyta</taxon>
        <taxon>Magnoliopsida</taxon>
        <taxon>eudicotyledons</taxon>
        <taxon>Gunneridae</taxon>
        <taxon>Pentapetalae</taxon>
        <taxon>rosids</taxon>
        <taxon>malvids</taxon>
        <taxon>Sapindales</taxon>
        <taxon>Sapindaceae</taxon>
        <taxon>Hippocastanoideae</taxon>
        <taxon>Acereae</taxon>
        <taxon>Dipteronia</taxon>
    </lineage>
</organism>
<protein>
    <submittedName>
        <fullName evidence="1">Uncharacterized protein</fullName>
    </submittedName>
</protein>
<sequence length="113" mass="12783">MHLKNQPQVIKKGLLSINEYIVKKKSLSDALIAARQDINEQDLIAYVLGGLGQEHDLVVVTVTSKSEEITLQETQFILMNFEARLEEFASSMELPTYMANVHMKTQRSDTTKS</sequence>
<evidence type="ECO:0000313" key="2">
    <source>
        <dbReference type="Proteomes" id="UP001280121"/>
    </source>
</evidence>